<keyword evidence="4" id="KW-0732">Signal</keyword>
<organism evidence="7 8">
    <name type="scientific">Pontibacter silvestris</name>
    <dbReference type="NCBI Taxonomy" id="2305183"/>
    <lineage>
        <taxon>Bacteria</taxon>
        <taxon>Pseudomonadati</taxon>
        <taxon>Bacteroidota</taxon>
        <taxon>Cytophagia</taxon>
        <taxon>Cytophagales</taxon>
        <taxon>Hymenobacteraceae</taxon>
        <taxon>Pontibacter</taxon>
    </lineage>
</organism>
<evidence type="ECO:0000259" key="6">
    <source>
        <dbReference type="PROSITE" id="PS50072"/>
    </source>
</evidence>
<evidence type="ECO:0000313" key="8">
    <source>
        <dbReference type="Proteomes" id="UP001597369"/>
    </source>
</evidence>
<gene>
    <name evidence="7" type="ORF">ACFSKU_04720</name>
</gene>
<keyword evidence="8" id="KW-1185">Reference proteome</keyword>
<evidence type="ECO:0000256" key="3">
    <source>
        <dbReference type="ARBA" id="ARBA00023235"/>
    </source>
</evidence>
<sequence>MFKKQSVKQLVFSGAIIAVMAPSVVFAQKAPKGKDELVTIETPKGEIKLVLFDDTPKHKENFLKLANEGFYDGTTFHRVIDGFMIQGGDPNTKDDDPRNDGAGNPGYTVPAEINSNHKHVRGALAAARLGDFANPEKASSGSQFYIVENHNGTPMLDEAYTVYGQVIDGLDVIDKIAEEPKDGRDRPLSDIRMKVEVEKVKKKKIAKKYNYDYNSQSLQK</sequence>
<dbReference type="InterPro" id="IPR044666">
    <property type="entry name" value="Cyclophilin_A-like"/>
</dbReference>
<dbReference type="PROSITE" id="PS00170">
    <property type="entry name" value="CSA_PPIASE_1"/>
    <property type="match status" value="1"/>
</dbReference>
<dbReference type="GO" id="GO:0003755">
    <property type="term" value="F:peptidyl-prolyl cis-trans isomerase activity"/>
    <property type="evidence" value="ECO:0007669"/>
    <property type="project" value="UniProtKB-EC"/>
</dbReference>
<dbReference type="CDD" id="cd00317">
    <property type="entry name" value="cyclophilin"/>
    <property type="match status" value="1"/>
</dbReference>
<feature type="signal peptide" evidence="4">
    <location>
        <begin position="1"/>
        <end position="27"/>
    </location>
</feature>
<dbReference type="InterPro" id="IPR020892">
    <property type="entry name" value="Cyclophilin-type_PPIase_CS"/>
</dbReference>
<evidence type="ECO:0000313" key="7">
    <source>
        <dbReference type="EMBL" id="MFD2066175.1"/>
    </source>
</evidence>
<dbReference type="Gene3D" id="2.40.100.10">
    <property type="entry name" value="Cyclophilin-like"/>
    <property type="match status" value="1"/>
</dbReference>
<evidence type="ECO:0000256" key="2">
    <source>
        <dbReference type="ARBA" id="ARBA00023110"/>
    </source>
</evidence>
<feature type="domain" description="PPIase cyclophilin-type" evidence="6">
    <location>
        <begin position="36"/>
        <end position="193"/>
    </location>
</feature>
<keyword evidence="2 4" id="KW-0697">Rotamase</keyword>
<name>A0ABW4WWC9_9BACT</name>
<evidence type="ECO:0000256" key="4">
    <source>
        <dbReference type="RuleBase" id="RU363019"/>
    </source>
</evidence>
<accession>A0ABW4WWC9</accession>
<proteinExistence type="inferred from homology"/>
<feature type="chain" id="PRO_5045014129" description="Peptidyl-prolyl cis-trans isomerase" evidence="4">
    <location>
        <begin position="28"/>
        <end position="220"/>
    </location>
</feature>
<dbReference type="RefSeq" id="WP_377469238.1">
    <property type="nucleotide sequence ID" value="NZ_JAJJWI010000012.1"/>
</dbReference>
<dbReference type="Pfam" id="PF00160">
    <property type="entry name" value="Pro_isomerase"/>
    <property type="match status" value="1"/>
</dbReference>
<dbReference type="PRINTS" id="PR00153">
    <property type="entry name" value="CSAPPISMRASE"/>
</dbReference>
<dbReference type="InterPro" id="IPR029000">
    <property type="entry name" value="Cyclophilin-like_dom_sf"/>
</dbReference>
<feature type="region of interest" description="Disordered" evidence="5">
    <location>
        <begin position="87"/>
        <end position="106"/>
    </location>
</feature>
<dbReference type="PROSITE" id="PS50072">
    <property type="entry name" value="CSA_PPIASE_2"/>
    <property type="match status" value="1"/>
</dbReference>
<comment type="caution">
    <text evidence="7">The sequence shown here is derived from an EMBL/GenBank/DDBJ whole genome shotgun (WGS) entry which is preliminary data.</text>
</comment>
<dbReference type="Proteomes" id="UP001597369">
    <property type="component" value="Unassembled WGS sequence"/>
</dbReference>
<evidence type="ECO:0000256" key="1">
    <source>
        <dbReference type="ARBA" id="ARBA00007365"/>
    </source>
</evidence>
<dbReference type="PANTHER" id="PTHR45625">
    <property type="entry name" value="PEPTIDYL-PROLYL CIS-TRANS ISOMERASE-RELATED"/>
    <property type="match status" value="1"/>
</dbReference>
<comment type="function">
    <text evidence="4">PPIases accelerate the folding of proteins. It catalyzes the cis-trans isomerization of proline imidic peptide bonds in oligopeptides.</text>
</comment>
<dbReference type="SUPFAM" id="SSF50891">
    <property type="entry name" value="Cyclophilin-like"/>
    <property type="match status" value="1"/>
</dbReference>
<dbReference type="PANTHER" id="PTHR45625:SF4">
    <property type="entry name" value="PEPTIDYLPROLYL ISOMERASE DOMAIN AND WD REPEAT-CONTAINING PROTEIN 1"/>
    <property type="match status" value="1"/>
</dbReference>
<dbReference type="InterPro" id="IPR002130">
    <property type="entry name" value="Cyclophilin-type_PPIase_dom"/>
</dbReference>
<protein>
    <recommendedName>
        <fullName evidence="4">Peptidyl-prolyl cis-trans isomerase</fullName>
        <shortName evidence="4">PPIase</shortName>
        <ecNumber evidence="4">5.2.1.8</ecNumber>
    </recommendedName>
</protein>
<dbReference type="EMBL" id="JBHUHV010000017">
    <property type="protein sequence ID" value="MFD2066175.1"/>
    <property type="molecule type" value="Genomic_DNA"/>
</dbReference>
<comment type="catalytic activity">
    <reaction evidence="4">
        <text>[protein]-peptidylproline (omega=180) = [protein]-peptidylproline (omega=0)</text>
        <dbReference type="Rhea" id="RHEA:16237"/>
        <dbReference type="Rhea" id="RHEA-COMP:10747"/>
        <dbReference type="Rhea" id="RHEA-COMP:10748"/>
        <dbReference type="ChEBI" id="CHEBI:83833"/>
        <dbReference type="ChEBI" id="CHEBI:83834"/>
        <dbReference type="EC" id="5.2.1.8"/>
    </reaction>
</comment>
<dbReference type="EC" id="5.2.1.8" evidence="4"/>
<keyword evidence="3 4" id="KW-0413">Isomerase</keyword>
<evidence type="ECO:0000256" key="5">
    <source>
        <dbReference type="SAM" id="MobiDB-lite"/>
    </source>
</evidence>
<reference evidence="8" key="1">
    <citation type="journal article" date="2019" name="Int. J. Syst. Evol. Microbiol.">
        <title>The Global Catalogue of Microorganisms (GCM) 10K type strain sequencing project: providing services to taxonomists for standard genome sequencing and annotation.</title>
        <authorList>
            <consortium name="The Broad Institute Genomics Platform"/>
            <consortium name="The Broad Institute Genome Sequencing Center for Infectious Disease"/>
            <person name="Wu L."/>
            <person name="Ma J."/>
        </authorList>
    </citation>
    <scope>NUCLEOTIDE SEQUENCE [LARGE SCALE GENOMIC DNA]</scope>
    <source>
        <strain evidence="8">JCM 16545</strain>
    </source>
</reference>
<comment type="similarity">
    <text evidence="1 4">Belongs to the cyclophilin-type PPIase family.</text>
</comment>